<evidence type="ECO:0000313" key="2">
    <source>
        <dbReference type="EMBL" id="ADD42665.1"/>
    </source>
</evidence>
<dbReference type="PANTHER" id="PTHR43546">
    <property type="entry name" value="UPF0173 METAL-DEPENDENT HYDROLASE MJ1163-RELATED"/>
    <property type="match status" value="1"/>
</dbReference>
<name>D3Q9I3_STANL</name>
<feature type="domain" description="Metallo-beta-lactamase" evidence="1">
    <location>
        <begin position="13"/>
        <end position="230"/>
    </location>
</feature>
<dbReference type="HOGENOM" id="CLU_070266_1_0_11"/>
<dbReference type="InterPro" id="IPR036866">
    <property type="entry name" value="RibonucZ/Hydroxyglut_hydro"/>
</dbReference>
<dbReference type="EMBL" id="CP001778">
    <property type="protein sequence ID" value="ADD42665.1"/>
    <property type="molecule type" value="Genomic_DNA"/>
</dbReference>
<dbReference type="AlphaFoldDB" id="D3Q9I3"/>
<dbReference type="CDD" id="cd06262">
    <property type="entry name" value="metallo-hydrolase-like_MBL-fold"/>
    <property type="match status" value="1"/>
</dbReference>
<protein>
    <submittedName>
        <fullName evidence="2">Beta-lactamase domain protein</fullName>
    </submittedName>
</protein>
<dbReference type="InterPro" id="IPR050114">
    <property type="entry name" value="UPF0173_UPF0282_UlaG_hydrolase"/>
</dbReference>
<dbReference type="PANTHER" id="PTHR43546:SF3">
    <property type="entry name" value="UPF0173 METAL-DEPENDENT HYDROLASE MJ1163"/>
    <property type="match status" value="1"/>
</dbReference>
<dbReference type="SUPFAM" id="SSF56281">
    <property type="entry name" value="Metallo-hydrolase/oxidoreductase"/>
    <property type="match status" value="1"/>
</dbReference>
<accession>D3Q9I3</accession>
<dbReference type="InterPro" id="IPR001279">
    <property type="entry name" value="Metallo-B-lactamas"/>
</dbReference>
<gene>
    <name evidence="2" type="ordered locus">Snas_2991</name>
</gene>
<organism evidence="2 3">
    <name type="scientific">Stackebrandtia nassauensis (strain DSM 44728 / CIP 108903 / NRRL B-16338 / NBRC 102104 / LLR-40K-21)</name>
    <dbReference type="NCBI Taxonomy" id="446470"/>
    <lineage>
        <taxon>Bacteria</taxon>
        <taxon>Bacillati</taxon>
        <taxon>Actinomycetota</taxon>
        <taxon>Actinomycetes</taxon>
        <taxon>Glycomycetales</taxon>
        <taxon>Glycomycetaceae</taxon>
        <taxon>Stackebrandtia</taxon>
    </lineage>
</organism>
<evidence type="ECO:0000259" key="1">
    <source>
        <dbReference type="SMART" id="SM00849"/>
    </source>
</evidence>
<dbReference type="Pfam" id="PF00753">
    <property type="entry name" value="Lactamase_B"/>
    <property type="match status" value="1"/>
</dbReference>
<dbReference type="Proteomes" id="UP000000844">
    <property type="component" value="Chromosome"/>
</dbReference>
<dbReference type="RefSeq" id="WP_013018236.1">
    <property type="nucleotide sequence ID" value="NC_013947.1"/>
</dbReference>
<dbReference type="eggNOG" id="COG2220">
    <property type="taxonomic scope" value="Bacteria"/>
</dbReference>
<dbReference type="Gene3D" id="3.60.15.10">
    <property type="entry name" value="Ribonuclease Z/Hydroxyacylglutathione hydrolase-like"/>
    <property type="match status" value="1"/>
</dbReference>
<sequence length="275" mass="30481">MTSKAEITVSWLGTNAWEVISGGKTILVDPWVSRFPTEGKDGKFNPNTPLSVDEKAVDEHINGADTVLITHSHYDHMGDVPYIAKQTEATVLGTETHLNLLRAMDTPEEQLAQVGGGELYQFDGYTIEVFASTHSVAGKHKTQLFGGTLTEVPKRPTKVKHLLEGGSLSYLVTFGKTSLFFVATPGFHEREIAGIRPTVLFMQGTTPNYPRYEKRMFEATGYPPYVIPTHWDDFAAPLKEPAIDEYGAAKLREKVAEVSPSSKFIQLDHLESHTF</sequence>
<reference evidence="2 3" key="1">
    <citation type="journal article" date="2009" name="Stand. Genomic Sci.">
        <title>Complete genome sequence of Stackebrandtia nassauensis type strain (LLR-40K-21).</title>
        <authorList>
            <person name="Munk C."/>
            <person name="Lapidus A."/>
            <person name="Copeland A."/>
            <person name="Jando M."/>
            <person name="Mayilraj S."/>
            <person name="Glavina Del Rio T."/>
            <person name="Nolan M."/>
            <person name="Chen F."/>
            <person name="Lucas S."/>
            <person name="Tice H."/>
            <person name="Cheng J.F."/>
            <person name="Han C."/>
            <person name="Detter J.C."/>
            <person name="Bruce D."/>
            <person name="Goodwin L."/>
            <person name="Chain P."/>
            <person name="Pitluck S."/>
            <person name="Goker M."/>
            <person name="Ovchinikova G."/>
            <person name="Pati A."/>
            <person name="Ivanova N."/>
            <person name="Mavromatis K."/>
            <person name="Chen A."/>
            <person name="Palaniappan K."/>
            <person name="Land M."/>
            <person name="Hauser L."/>
            <person name="Chang Y.J."/>
            <person name="Jeffries C.D."/>
            <person name="Bristow J."/>
            <person name="Eisen J.A."/>
            <person name="Markowitz V."/>
            <person name="Hugenholtz P."/>
            <person name="Kyrpides N.C."/>
            <person name="Klenk H.P."/>
        </authorList>
    </citation>
    <scope>NUCLEOTIDE SEQUENCE [LARGE SCALE GENOMIC DNA]</scope>
    <source>
        <strain evidence="3">DSM 44728 / CIP 108903 / NRRL B-16338 / NBRC 102104 / LLR-40K-21</strain>
    </source>
</reference>
<dbReference type="OrthoDB" id="9789133at2"/>
<dbReference type="SMART" id="SM00849">
    <property type="entry name" value="Lactamase_B"/>
    <property type="match status" value="1"/>
</dbReference>
<dbReference type="KEGG" id="sna:Snas_2991"/>
<keyword evidence="3" id="KW-1185">Reference proteome</keyword>
<evidence type="ECO:0000313" key="3">
    <source>
        <dbReference type="Proteomes" id="UP000000844"/>
    </source>
</evidence>
<proteinExistence type="predicted"/>
<dbReference type="STRING" id="446470.Snas_2991"/>